<keyword evidence="6 10" id="KW-0812">Transmembrane</keyword>
<gene>
    <name evidence="11" type="ORF">ENJ89_10750</name>
</gene>
<organism evidence="11">
    <name type="scientific">Caldithrix abyssi</name>
    <dbReference type="NCBI Taxonomy" id="187145"/>
    <lineage>
        <taxon>Bacteria</taxon>
        <taxon>Pseudomonadati</taxon>
        <taxon>Calditrichota</taxon>
        <taxon>Calditrichia</taxon>
        <taxon>Calditrichales</taxon>
        <taxon>Calditrichaceae</taxon>
        <taxon>Caldithrix</taxon>
    </lineage>
</organism>
<comment type="caution">
    <text evidence="11">The sequence shown here is derived from an EMBL/GenBank/DDBJ whole genome shotgun (WGS) entry which is preliminary data.</text>
</comment>
<comment type="similarity">
    <text evidence="3 10">Belongs to the FliL family.</text>
</comment>
<comment type="function">
    <text evidence="1 10">Controls the rotational direction of flagella during chemotaxis.</text>
</comment>
<dbReference type="PANTHER" id="PTHR35091">
    <property type="entry name" value="FLAGELLAR PROTEIN FLIL"/>
    <property type="match status" value="1"/>
</dbReference>
<dbReference type="InterPro" id="IPR005503">
    <property type="entry name" value="FliL"/>
</dbReference>
<dbReference type="GO" id="GO:0006935">
    <property type="term" value="P:chemotaxis"/>
    <property type="evidence" value="ECO:0007669"/>
    <property type="project" value="UniProtKB-KW"/>
</dbReference>
<evidence type="ECO:0000256" key="2">
    <source>
        <dbReference type="ARBA" id="ARBA00004162"/>
    </source>
</evidence>
<keyword evidence="4 10" id="KW-1003">Cell membrane</keyword>
<evidence type="ECO:0000256" key="3">
    <source>
        <dbReference type="ARBA" id="ARBA00008281"/>
    </source>
</evidence>
<proteinExistence type="inferred from homology"/>
<dbReference type="GO" id="GO:0009425">
    <property type="term" value="C:bacterial-type flagellum basal body"/>
    <property type="evidence" value="ECO:0007669"/>
    <property type="project" value="InterPro"/>
</dbReference>
<accession>A0A7V5UFX4</accession>
<evidence type="ECO:0000256" key="8">
    <source>
        <dbReference type="ARBA" id="ARBA00022989"/>
    </source>
</evidence>
<dbReference type="Pfam" id="PF03748">
    <property type="entry name" value="FliL"/>
    <property type="match status" value="1"/>
</dbReference>
<evidence type="ECO:0000256" key="5">
    <source>
        <dbReference type="ARBA" id="ARBA00022500"/>
    </source>
</evidence>
<sequence>MAEEEKEQQEQPKKSKKGMMIAIIIAAQLIVAVLLVVFVIYPRMYPSAPGGEEVKEEQKKEEQGKKLGPTYTISDLTVNPKGSMGRRFAVFEVVLEVNDPTVIDKLNQNKPVIVDQFLTYLRGKTVAELASLDQMKIIRNDLAEIVNRILDEDAVSNLYFTRFVLE</sequence>
<reference evidence="11" key="1">
    <citation type="journal article" date="2020" name="mSystems">
        <title>Genome- and Community-Level Interaction Insights into Carbon Utilization and Element Cycling Functions of Hydrothermarchaeota in Hydrothermal Sediment.</title>
        <authorList>
            <person name="Zhou Z."/>
            <person name="Liu Y."/>
            <person name="Xu W."/>
            <person name="Pan J."/>
            <person name="Luo Z.H."/>
            <person name="Li M."/>
        </authorList>
    </citation>
    <scope>NUCLEOTIDE SEQUENCE [LARGE SCALE GENOMIC DNA]</scope>
    <source>
        <strain evidence="11">HyVt-527</strain>
    </source>
</reference>
<dbReference type="Proteomes" id="UP000886124">
    <property type="component" value="Unassembled WGS sequence"/>
</dbReference>
<protein>
    <recommendedName>
        <fullName evidence="10">Flagellar protein FliL</fullName>
    </recommendedName>
</protein>
<evidence type="ECO:0000256" key="1">
    <source>
        <dbReference type="ARBA" id="ARBA00002254"/>
    </source>
</evidence>
<evidence type="ECO:0000256" key="10">
    <source>
        <dbReference type="RuleBase" id="RU364125"/>
    </source>
</evidence>
<feature type="transmembrane region" description="Helical" evidence="10">
    <location>
        <begin position="21"/>
        <end position="41"/>
    </location>
</feature>
<evidence type="ECO:0000256" key="6">
    <source>
        <dbReference type="ARBA" id="ARBA00022692"/>
    </source>
</evidence>
<evidence type="ECO:0000256" key="4">
    <source>
        <dbReference type="ARBA" id="ARBA00022475"/>
    </source>
</evidence>
<keyword evidence="7 10" id="KW-0283">Flagellar rotation</keyword>
<dbReference type="EMBL" id="DROD01000679">
    <property type="protein sequence ID" value="HHJ53664.1"/>
    <property type="molecule type" value="Genomic_DNA"/>
</dbReference>
<keyword evidence="11" id="KW-0966">Cell projection</keyword>
<keyword evidence="11" id="KW-0282">Flagellum</keyword>
<keyword evidence="11" id="KW-0969">Cilium</keyword>
<keyword evidence="9 10" id="KW-0472">Membrane</keyword>
<comment type="subcellular location">
    <subcellularLocation>
        <location evidence="2">Cell membrane</location>
        <topology evidence="2">Single-pass membrane protein</topology>
    </subcellularLocation>
</comment>
<evidence type="ECO:0000313" key="11">
    <source>
        <dbReference type="EMBL" id="HHJ53664.1"/>
    </source>
</evidence>
<keyword evidence="5 10" id="KW-0145">Chemotaxis</keyword>
<dbReference type="GO" id="GO:0071978">
    <property type="term" value="P:bacterial-type flagellum-dependent swarming motility"/>
    <property type="evidence" value="ECO:0007669"/>
    <property type="project" value="TreeGrafter"/>
</dbReference>
<evidence type="ECO:0000256" key="9">
    <source>
        <dbReference type="ARBA" id="ARBA00023136"/>
    </source>
</evidence>
<dbReference type="AlphaFoldDB" id="A0A7V5UFX4"/>
<dbReference type="GO" id="GO:0005886">
    <property type="term" value="C:plasma membrane"/>
    <property type="evidence" value="ECO:0007669"/>
    <property type="project" value="UniProtKB-SubCell"/>
</dbReference>
<evidence type="ECO:0000256" key="7">
    <source>
        <dbReference type="ARBA" id="ARBA00022779"/>
    </source>
</evidence>
<name>A0A7V5UFX4_CALAY</name>
<keyword evidence="8 10" id="KW-1133">Transmembrane helix</keyword>
<dbReference type="PANTHER" id="PTHR35091:SF2">
    <property type="entry name" value="FLAGELLAR PROTEIN FLIL"/>
    <property type="match status" value="1"/>
</dbReference>